<sequence>MIMDDYDNSTFRCDNPDDAVYDNGITSRGRGRGISGNTTIGGSNSTFICDNPDDAVYDNGITSRGRGRGISGNTTIGGSSSTSGYANPPNVNHDNEIRSRGRGRGRSGHIGGSSTFGCGNPNDAVYDNGIRGGTNNNETDMPQHARGSNLPQSIPNHPSQRPMITLYYGGFADGHITRDIISIFKTMFYDPWTSWREVDLESRDLMFEEFQDQYQWHPLENAAVLKAWENVMSSRFSDILGQCRRDAAFRATLDNIKVGNDLSVLKPYTPSWIDQAAWEDMIDRL</sequence>
<evidence type="ECO:0000313" key="2">
    <source>
        <dbReference type="EMBL" id="PWA89991.1"/>
    </source>
</evidence>
<dbReference type="OrthoDB" id="1752401at2759"/>
<protein>
    <recommendedName>
        <fullName evidence="4">Transposase, Ptta/En/Spm</fullName>
    </recommendedName>
</protein>
<organism evidence="2 3">
    <name type="scientific">Artemisia annua</name>
    <name type="common">Sweet wormwood</name>
    <dbReference type="NCBI Taxonomy" id="35608"/>
    <lineage>
        <taxon>Eukaryota</taxon>
        <taxon>Viridiplantae</taxon>
        <taxon>Streptophyta</taxon>
        <taxon>Embryophyta</taxon>
        <taxon>Tracheophyta</taxon>
        <taxon>Spermatophyta</taxon>
        <taxon>Magnoliopsida</taxon>
        <taxon>eudicotyledons</taxon>
        <taxon>Gunneridae</taxon>
        <taxon>Pentapetalae</taxon>
        <taxon>asterids</taxon>
        <taxon>campanulids</taxon>
        <taxon>Asterales</taxon>
        <taxon>Asteraceae</taxon>
        <taxon>Asteroideae</taxon>
        <taxon>Anthemideae</taxon>
        <taxon>Artemisiinae</taxon>
        <taxon>Artemisia</taxon>
    </lineage>
</organism>
<dbReference type="EMBL" id="PKPP01000665">
    <property type="protein sequence ID" value="PWA89991.1"/>
    <property type="molecule type" value="Genomic_DNA"/>
</dbReference>
<comment type="caution">
    <text evidence="2">The sequence shown here is derived from an EMBL/GenBank/DDBJ whole genome shotgun (WGS) entry which is preliminary data.</text>
</comment>
<evidence type="ECO:0008006" key="4">
    <source>
        <dbReference type="Google" id="ProtNLM"/>
    </source>
</evidence>
<accession>A0A2U1PW42</accession>
<keyword evidence="3" id="KW-1185">Reference proteome</keyword>
<name>A0A2U1PW42_ARTAN</name>
<gene>
    <name evidence="2" type="ORF">CTI12_AA105520</name>
</gene>
<feature type="compositionally biased region" description="Low complexity" evidence="1">
    <location>
        <begin position="71"/>
        <end position="84"/>
    </location>
</feature>
<dbReference type="AlphaFoldDB" id="A0A2U1PW42"/>
<dbReference type="Proteomes" id="UP000245207">
    <property type="component" value="Unassembled WGS sequence"/>
</dbReference>
<reference evidence="2 3" key="1">
    <citation type="journal article" date="2018" name="Mol. Plant">
        <title>The genome of Artemisia annua provides insight into the evolution of Asteraceae family and artemisinin biosynthesis.</title>
        <authorList>
            <person name="Shen Q."/>
            <person name="Zhang L."/>
            <person name="Liao Z."/>
            <person name="Wang S."/>
            <person name="Yan T."/>
            <person name="Shi P."/>
            <person name="Liu M."/>
            <person name="Fu X."/>
            <person name="Pan Q."/>
            <person name="Wang Y."/>
            <person name="Lv Z."/>
            <person name="Lu X."/>
            <person name="Zhang F."/>
            <person name="Jiang W."/>
            <person name="Ma Y."/>
            <person name="Chen M."/>
            <person name="Hao X."/>
            <person name="Li L."/>
            <person name="Tang Y."/>
            <person name="Lv G."/>
            <person name="Zhou Y."/>
            <person name="Sun X."/>
            <person name="Brodelius P.E."/>
            <person name="Rose J.K.C."/>
            <person name="Tang K."/>
        </authorList>
    </citation>
    <scope>NUCLEOTIDE SEQUENCE [LARGE SCALE GENOMIC DNA]</scope>
    <source>
        <strain evidence="3">cv. Huhao1</strain>
        <tissue evidence="2">Leaf</tissue>
    </source>
</reference>
<evidence type="ECO:0000313" key="3">
    <source>
        <dbReference type="Proteomes" id="UP000245207"/>
    </source>
</evidence>
<evidence type="ECO:0000256" key="1">
    <source>
        <dbReference type="SAM" id="MobiDB-lite"/>
    </source>
</evidence>
<proteinExistence type="predicted"/>
<feature type="region of interest" description="Disordered" evidence="1">
    <location>
        <begin position="66"/>
        <end position="143"/>
    </location>
</feature>